<name>A0A7I7Q4P2_9MYCO</name>
<dbReference type="AlphaFoldDB" id="A0A7I7Q4P2"/>
<sequence>MYSSWRRYIAESRTCQHAGDSGSSCTPWNITIASMSRWRRRANAGTPAAQSNPAAKFFTVSRIAAGARSISRAINWGTLATVADPARQQALPIVAVAHRGGGRLLFVHVKVRE</sequence>
<evidence type="ECO:0000313" key="2">
    <source>
        <dbReference type="Proteomes" id="UP000467130"/>
    </source>
</evidence>
<dbReference type="KEGG" id="msto:MSTO_15250"/>
<dbReference type="Proteomes" id="UP000467130">
    <property type="component" value="Chromosome"/>
</dbReference>
<organism evidence="1 2">
    <name type="scientific">Mycobacterium stomatepiae</name>
    <dbReference type="NCBI Taxonomy" id="470076"/>
    <lineage>
        <taxon>Bacteria</taxon>
        <taxon>Bacillati</taxon>
        <taxon>Actinomycetota</taxon>
        <taxon>Actinomycetes</taxon>
        <taxon>Mycobacteriales</taxon>
        <taxon>Mycobacteriaceae</taxon>
        <taxon>Mycobacterium</taxon>
        <taxon>Mycobacterium simiae complex</taxon>
    </lineage>
</organism>
<gene>
    <name evidence="1" type="ORF">MSTO_15250</name>
</gene>
<proteinExistence type="predicted"/>
<evidence type="ECO:0000313" key="1">
    <source>
        <dbReference type="EMBL" id="BBY21320.1"/>
    </source>
</evidence>
<protein>
    <submittedName>
        <fullName evidence="1">Uncharacterized protein</fullName>
    </submittedName>
</protein>
<reference evidence="1 2" key="1">
    <citation type="journal article" date="2019" name="Emerg. Microbes Infect.">
        <title>Comprehensive subspecies identification of 175 nontuberculous mycobacteria species based on 7547 genomic profiles.</title>
        <authorList>
            <person name="Matsumoto Y."/>
            <person name="Kinjo T."/>
            <person name="Motooka D."/>
            <person name="Nabeya D."/>
            <person name="Jung N."/>
            <person name="Uechi K."/>
            <person name="Horii T."/>
            <person name="Iida T."/>
            <person name="Fujita J."/>
            <person name="Nakamura S."/>
        </authorList>
    </citation>
    <scope>NUCLEOTIDE SEQUENCE [LARGE SCALE GENOMIC DNA]</scope>
    <source>
        <strain evidence="1 2">JCM 17783</strain>
    </source>
</reference>
<dbReference type="EMBL" id="AP022587">
    <property type="protein sequence ID" value="BBY21320.1"/>
    <property type="molecule type" value="Genomic_DNA"/>
</dbReference>
<accession>A0A7I7Q4P2</accession>
<keyword evidence="2" id="KW-1185">Reference proteome</keyword>